<dbReference type="RefSeq" id="WP_141841610.1">
    <property type="nucleotide sequence ID" value="NZ_VFPM01000001.1"/>
</dbReference>
<name>A0A543HZX0_9MICO</name>
<evidence type="ECO:0000313" key="3">
    <source>
        <dbReference type="EMBL" id="TQM63891.1"/>
    </source>
</evidence>
<organism evidence="3 4">
    <name type="scientific">Humibacillus xanthopallidus</name>
    <dbReference type="NCBI Taxonomy" id="412689"/>
    <lineage>
        <taxon>Bacteria</taxon>
        <taxon>Bacillati</taxon>
        <taxon>Actinomycetota</taxon>
        <taxon>Actinomycetes</taxon>
        <taxon>Micrococcales</taxon>
        <taxon>Intrasporangiaceae</taxon>
        <taxon>Humibacillus</taxon>
    </lineage>
</organism>
<keyword evidence="2" id="KW-0472">Membrane</keyword>
<dbReference type="EMBL" id="VFPM01000001">
    <property type="protein sequence ID" value="TQM63891.1"/>
    <property type="molecule type" value="Genomic_DNA"/>
</dbReference>
<feature type="transmembrane region" description="Helical" evidence="2">
    <location>
        <begin position="375"/>
        <end position="405"/>
    </location>
</feature>
<keyword evidence="4" id="KW-1185">Reference proteome</keyword>
<keyword evidence="2" id="KW-0812">Transmembrane</keyword>
<evidence type="ECO:0000256" key="2">
    <source>
        <dbReference type="SAM" id="Phobius"/>
    </source>
</evidence>
<dbReference type="OrthoDB" id="4775433at2"/>
<evidence type="ECO:0000313" key="4">
    <source>
        <dbReference type="Proteomes" id="UP000316747"/>
    </source>
</evidence>
<feature type="transmembrane region" description="Helical" evidence="2">
    <location>
        <begin position="249"/>
        <end position="270"/>
    </location>
</feature>
<sequence>MSDQQGVDDLAPNDATAAVAAPDATRPPSGQAQPQAGTDVPRPRLLRVEVVLAWCAALAVAGLYLVDAAAHGALGAARNDDWVYYRLAFSLASTGHLSFDPYSSTLLVGQVVAAQPVIAVFGAEIAPLQVAVALLSAVALAAAYFFFRHFLAAFWAAFCVALIAVGPIWGGLSVSFMSDVPAIALQVLCLCAAVPALRGPRLRWGWLALSLGLALLAFSVREYSLAAAAAVLIAALLTHGRRPTGRVTLLLAVVAVGVVWVLLAAALFLWRDTLVVGPRALSAEIELGQRVFYVLAGLLTTTGFLMFPVALAVWRGGLWRMLLRWWPLAVALVALFTYTSSVLGYPLLVGNYVRLGGSYSGTIAGVAPAVFSGRAWWSIMAAANVATSLLITFAVARSVGVLVAWRRRRRSATDVGTVPAVARATPLRSLDPSPRIALSFGVVTVALVVVVVIITHGRPFDRYVVGAVPFLAAAAIHASRSRAPQLLGRIVASAAVAVLALVGVAQVDASATLDGTKWSLGTEATRLGYAAETVDAGYEWFGFHQPGPIIYDYRREPGYPSYVTSLFTDARVCVLGEYAPRPTQRAPYAGEVLRVSRVSLIGPRYTILGRAVDRNCPSS</sequence>
<feature type="transmembrane region" description="Helical" evidence="2">
    <location>
        <begin position="179"/>
        <end position="198"/>
    </location>
</feature>
<feature type="transmembrane region" description="Helical" evidence="2">
    <location>
        <begin position="290"/>
        <end position="313"/>
    </location>
</feature>
<feature type="transmembrane region" description="Helical" evidence="2">
    <location>
        <begin position="51"/>
        <end position="70"/>
    </location>
</feature>
<dbReference type="Proteomes" id="UP000316747">
    <property type="component" value="Unassembled WGS sequence"/>
</dbReference>
<feature type="transmembrane region" description="Helical" evidence="2">
    <location>
        <begin position="204"/>
        <end position="237"/>
    </location>
</feature>
<evidence type="ECO:0000256" key="1">
    <source>
        <dbReference type="SAM" id="MobiDB-lite"/>
    </source>
</evidence>
<reference evidence="3 4" key="1">
    <citation type="submission" date="2019-06" db="EMBL/GenBank/DDBJ databases">
        <title>Genome sequencing of plant associated microbes to promote plant fitness in Sorghum bicolor and Oryza sativa.</title>
        <authorList>
            <person name="Coleman-Derr D."/>
        </authorList>
    </citation>
    <scope>NUCLEOTIDE SEQUENCE [LARGE SCALE GENOMIC DNA]</scope>
    <source>
        <strain evidence="3 4">KV-663</strain>
    </source>
</reference>
<feature type="transmembrane region" description="Helical" evidence="2">
    <location>
        <begin position="436"/>
        <end position="457"/>
    </location>
</feature>
<gene>
    <name evidence="3" type="ORF">FBY41_0245</name>
</gene>
<protein>
    <recommendedName>
        <fullName evidence="5">Dolichyl-phosphate-mannose-protein mannosyltransferase</fullName>
    </recommendedName>
</protein>
<keyword evidence="2" id="KW-1133">Transmembrane helix</keyword>
<proteinExistence type="predicted"/>
<feature type="region of interest" description="Disordered" evidence="1">
    <location>
        <begin position="1"/>
        <end position="38"/>
    </location>
</feature>
<accession>A0A543HZX0</accession>
<evidence type="ECO:0008006" key="5">
    <source>
        <dbReference type="Google" id="ProtNLM"/>
    </source>
</evidence>
<feature type="transmembrane region" description="Helical" evidence="2">
    <location>
        <begin position="463"/>
        <end position="479"/>
    </location>
</feature>
<feature type="transmembrane region" description="Helical" evidence="2">
    <location>
        <begin position="153"/>
        <end position="172"/>
    </location>
</feature>
<dbReference type="AlphaFoldDB" id="A0A543HZX0"/>
<feature type="transmembrane region" description="Helical" evidence="2">
    <location>
        <begin position="130"/>
        <end position="147"/>
    </location>
</feature>
<comment type="caution">
    <text evidence="3">The sequence shown here is derived from an EMBL/GenBank/DDBJ whole genome shotgun (WGS) entry which is preliminary data.</text>
</comment>
<feature type="compositionally biased region" description="Low complexity" evidence="1">
    <location>
        <begin position="12"/>
        <end position="28"/>
    </location>
</feature>
<feature type="transmembrane region" description="Helical" evidence="2">
    <location>
        <begin position="486"/>
        <end position="507"/>
    </location>
</feature>
<feature type="transmembrane region" description="Helical" evidence="2">
    <location>
        <begin position="325"/>
        <end position="348"/>
    </location>
</feature>